<dbReference type="InterPro" id="IPR020904">
    <property type="entry name" value="Sc_DH/Rdtase_CS"/>
</dbReference>
<keyword evidence="2" id="KW-1133">Transmembrane helix</keyword>
<dbReference type="InterPro" id="IPR002347">
    <property type="entry name" value="SDR_fam"/>
</dbReference>
<sequence length="386" mass="42932">MISLDFTSGMVAVRLLTWTVCAIAVVYLSSHDSVVHCAWNMTQGYHLPAWLVLLPVSLAVSWIVAQIALYFIEIPRVSPQGKCIFITGCDSGFGHRLADRMALQGYKVFAGCLFPDGEGAQQLRESGCPDSEGEGGVTIVPCDVTSDKSLADAVDLVKKNMTEQQVLWAAVANAGIGSYGYLEWTTPEKVKKLFEVNVFGAMRTFTAFAPLLRKSKGRFLITNSFASRFSPPTLIPYSMSKHAALAMCDGLRAEMAPFGVHVASIEPNMYRTSIVPLTTKELDIQWESLTEEQRQSYGPKLLKKARIMTQDFSYLCQNSLRLPIWCFEHAITAKFPKDNYQADRTALLILDKIVLGLPDEFKALFHNYIHCLLIAARNLLPGRYMP</sequence>
<dbReference type="GeneID" id="100898346"/>
<gene>
    <name evidence="4" type="primary">LOC100898346</name>
</gene>
<dbReference type="PROSITE" id="PS00061">
    <property type="entry name" value="ADH_SHORT"/>
    <property type="match status" value="1"/>
</dbReference>
<accession>A0AAJ7SDH4</accession>
<dbReference type="SUPFAM" id="SSF51735">
    <property type="entry name" value="NAD(P)-binding Rossmann-fold domains"/>
    <property type="match status" value="1"/>
</dbReference>
<dbReference type="InterPro" id="IPR036291">
    <property type="entry name" value="NAD(P)-bd_dom_sf"/>
</dbReference>
<name>A0AAJ7SDH4_9ACAR</name>
<keyword evidence="1" id="KW-0560">Oxidoreductase</keyword>
<dbReference type="GO" id="GO:0008202">
    <property type="term" value="P:steroid metabolic process"/>
    <property type="evidence" value="ECO:0007669"/>
    <property type="project" value="TreeGrafter"/>
</dbReference>
<dbReference type="RefSeq" id="XP_028966575.1">
    <property type="nucleotide sequence ID" value="XM_029110742.1"/>
</dbReference>
<feature type="transmembrane region" description="Helical" evidence="2">
    <location>
        <begin position="12"/>
        <end position="29"/>
    </location>
</feature>
<feature type="transmembrane region" description="Helical" evidence="2">
    <location>
        <begin position="49"/>
        <end position="72"/>
    </location>
</feature>
<protein>
    <submittedName>
        <fullName evidence="4">Retinol dehydrogenase 16 isoform X1</fullName>
    </submittedName>
</protein>
<dbReference type="Gene3D" id="3.40.50.720">
    <property type="entry name" value="NAD(P)-binding Rossmann-like Domain"/>
    <property type="match status" value="1"/>
</dbReference>
<reference evidence="4" key="1">
    <citation type="submission" date="2025-08" db="UniProtKB">
        <authorList>
            <consortium name="RefSeq"/>
        </authorList>
    </citation>
    <scope>IDENTIFICATION</scope>
</reference>
<keyword evidence="2" id="KW-0812">Transmembrane</keyword>
<evidence type="ECO:0000313" key="4">
    <source>
        <dbReference type="RefSeq" id="XP_028966575.1"/>
    </source>
</evidence>
<dbReference type="Proteomes" id="UP000694867">
    <property type="component" value="Unplaced"/>
</dbReference>
<evidence type="ECO:0000256" key="1">
    <source>
        <dbReference type="ARBA" id="ARBA00023002"/>
    </source>
</evidence>
<evidence type="ECO:0000313" key="3">
    <source>
        <dbReference type="Proteomes" id="UP000694867"/>
    </source>
</evidence>
<dbReference type="Pfam" id="PF00106">
    <property type="entry name" value="adh_short"/>
    <property type="match status" value="1"/>
</dbReference>
<keyword evidence="3" id="KW-1185">Reference proteome</keyword>
<keyword evidence="2" id="KW-0472">Membrane</keyword>
<dbReference type="PANTHER" id="PTHR43313">
    <property type="entry name" value="SHORT-CHAIN DEHYDROGENASE/REDUCTASE FAMILY 9C"/>
    <property type="match status" value="1"/>
</dbReference>
<dbReference type="PANTHER" id="PTHR43313:SF36">
    <property type="entry name" value="D-BETA-HYDROXYBUTYRATE DEHYDROGENASE, MITOCHONDRIAL"/>
    <property type="match status" value="1"/>
</dbReference>
<evidence type="ECO:0000256" key="2">
    <source>
        <dbReference type="SAM" id="Phobius"/>
    </source>
</evidence>
<dbReference type="PRINTS" id="PR00081">
    <property type="entry name" value="GDHRDH"/>
</dbReference>
<dbReference type="AlphaFoldDB" id="A0AAJ7SDH4"/>
<organism evidence="3 4">
    <name type="scientific">Galendromus occidentalis</name>
    <name type="common">western predatory mite</name>
    <dbReference type="NCBI Taxonomy" id="34638"/>
    <lineage>
        <taxon>Eukaryota</taxon>
        <taxon>Metazoa</taxon>
        <taxon>Ecdysozoa</taxon>
        <taxon>Arthropoda</taxon>
        <taxon>Chelicerata</taxon>
        <taxon>Arachnida</taxon>
        <taxon>Acari</taxon>
        <taxon>Parasitiformes</taxon>
        <taxon>Mesostigmata</taxon>
        <taxon>Gamasina</taxon>
        <taxon>Phytoseioidea</taxon>
        <taxon>Phytoseiidae</taxon>
        <taxon>Typhlodrominae</taxon>
        <taxon>Galendromus</taxon>
    </lineage>
</organism>
<proteinExistence type="predicted"/>
<dbReference type="GO" id="GO:0016491">
    <property type="term" value="F:oxidoreductase activity"/>
    <property type="evidence" value="ECO:0007669"/>
    <property type="project" value="UniProtKB-KW"/>
</dbReference>